<dbReference type="InterPro" id="IPR016166">
    <property type="entry name" value="FAD-bd_PCMH"/>
</dbReference>
<evidence type="ECO:0000259" key="2">
    <source>
        <dbReference type="PROSITE" id="PS51387"/>
    </source>
</evidence>
<dbReference type="PIRSF" id="PIRSF000136">
    <property type="entry name" value="LGO_GLO"/>
    <property type="match status" value="1"/>
</dbReference>
<dbReference type="PANTHER" id="PTHR43762:SF1">
    <property type="entry name" value="D-ARABINONO-1,4-LACTONE OXIDASE"/>
    <property type="match status" value="1"/>
</dbReference>
<sequence>MEWVNWSGSQRCAPARYLAPRTRRELAQAIVDGPAPVRVVGAGHSFSGGVPTEGTLISLDHLSRVLDADAATGLVRVETGIRLKALSAELHARGLAMPNLGDIDAQSLAGALSTGTHGTGTRFPNLAGQVVELELVLADGSERTIAGGEALRAARVSLGALGVIVAATIRCVPAFRLRIVDRPEPLGEVLDTLQVRADEHDHFEFWSFPHSEIALVRTLDETEDARSVPGRARRYASDVLMDNHAFRALSEVARRFPGQIPRLNRVMAGAASQRERVDWSYRIFASPRLVRFEEMEYALPRETAVDAVRAAKAALERHPVSFPIELRFSAGDDALLSPAHDRASTFVAVHVFRSMAYEPAFRDVEAALSAFGGRPHWGKRSFLTATDLAALYPRWDAFQAFRRELDPDGRFANAWLRNVLG</sequence>
<dbReference type="InterPro" id="IPR016169">
    <property type="entry name" value="FAD-bd_PCMH_sub2"/>
</dbReference>
<keyword evidence="4" id="KW-1185">Reference proteome</keyword>
<dbReference type="GO" id="GO:0080049">
    <property type="term" value="F:L-gulono-1,4-lactone dehydrogenase activity"/>
    <property type="evidence" value="ECO:0007669"/>
    <property type="project" value="TreeGrafter"/>
</dbReference>
<dbReference type="AlphaFoldDB" id="A0A9X3SA42"/>
<accession>A0A9X3SA42</accession>
<dbReference type="Gene3D" id="3.30.465.10">
    <property type="match status" value="1"/>
</dbReference>
<dbReference type="InterPro" id="IPR036318">
    <property type="entry name" value="FAD-bd_PCMH-like_sf"/>
</dbReference>
<dbReference type="Gene3D" id="3.30.43.10">
    <property type="entry name" value="Uridine Diphospho-n-acetylenolpyruvylglucosamine Reductase, domain 2"/>
    <property type="match status" value="1"/>
</dbReference>
<comment type="caution">
    <text evidence="3">The sequence shown here is derived from an EMBL/GenBank/DDBJ whole genome shotgun (WGS) entry which is preliminary data.</text>
</comment>
<dbReference type="InterPro" id="IPR016171">
    <property type="entry name" value="Vanillyl_alc_oxidase_C-sub2"/>
</dbReference>
<dbReference type="Pfam" id="PF04030">
    <property type="entry name" value="ALO"/>
    <property type="match status" value="1"/>
</dbReference>
<dbReference type="PANTHER" id="PTHR43762">
    <property type="entry name" value="L-GULONOLACTONE OXIDASE"/>
    <property type="match status" value="1"/>
</dbReference>
<dbReference type="InterPro" id="IPR016167">
    <property type="entry name" value="FAD-bd_PCMH_sub1"/>
</dbReference>
<dbReference type="Gene3D" id="1.10.45.10">
    <property type="entry name" value="Vanillyl-alcohol Oxidase, Chain A, domain 4"/>
    <property type="match status" value="1"/>
</dbReference>
<dbReference type="Gene3D" id="3.30.70.2520">
    <property type="match status" value="1"/>
</dbReference>
<dbReference type="InterPro" id="IPR007173">
    <property type="entry name" value="ALO_C"/>
</dbReference>
<evidence type="ECO:0000313" key="4">
    <source>
        <dbReference type="Proteomes" id="UP001147653"/>
    </source>
</evidence>
<dbReference type="Pfam" id="PF01565">
    <property type="entry name" value="FAD_binding_4"/>
    <property type="match status" value="1"/>
</dbReference>
<dbReference type="GO" id="GO:0016020">
    <property type="term" value="C:membrane"/>
    <property type="evidence" value="ECO:0007669"/>
    <property type="project" value="InterPro"/>
</dbReference>
<dbReference type="NCBIfam" id="TIGR01679">
    <property type="entry name" value="bact_FAD_ox"/>
    <property type="match status" value="1"/>
</dbReference>
<gene>
    <name evidence="3" type="ORF">OJ997_27570</name>
</gene>
<reference evidence="3" key="1">
    <citation type="submission" date="2022-10" db="EMBL/GenBank/DDBJ databases">
        <title>The WGS of Solirubrobacter phytolaccae KCTC 29190.</title>
        <authorList>
            <person name="Jiang Z."/>
        </authorList>
    </citation>
    <scope>NUCLEOTIDE SEQUENCE</scope>
    <source>
        <strain evidence="3">KCTC 29190</strain>
    </source>
</reference>
<proteinExistence type="predicted"/>
<feature type="domain" description="FAD-binding PCMH-type" evidence="2">
    <location>
        <begin position="10"/>
        <end position="174"/>
    </location>
</feature>
<protein>
    <submittedName>
        <fullName evidence="3">FAD-binding protein</fullName>
    </submittedName>
</protein>
<dbReference type="SUPFAM" id="SSF56176">
    <property type="entry name" value="FAD-binding/transporter-associated domain-like"/>
    <property type="match status" value="1"/>
</dbReference>
<dbReference type="GO" id="GO:0071949">
    <property type="term" value="F:FAD binding"/>
    <property type="evidence" value="ECO:0007669"/>
    <property type="project" value="InterPro"/>
</dbReference>
<evidence type="ECO:0000256" key="1">
    <source>
        <dbReference type="ARBA" id="ARBA00023002"/>
    </source>
</evidence>
<organism evidence="3 4">
    <name type="scientific">Solirubrobacter phytolaccae</name>
    <dbReference type="NCBI Taxonomy" id="1404360"/>
    <lineage>
        <taxon>Bacteria</taxon>
        <taxon>Bacillati</taxon>
        <taxon>Actinomycetota</taxon>
        <taxon>Thermoleophilia</taxon>
        <taxon>Solirubrobacterales</taxon>
        <taxon>Solirubrobacteraceae</taxon>
        <taxon>Solirubrobacter</taxon>
    </lineage>
</organism>
<dbReference type="InterPro" id="IPR010031">
    <property type="entry name" value="FAD_lactone_oxidase-like"/>
</dbReference>
<dbReference type="Proteomes" id="UP001147653">
    <property type="component" value="Unassembled WGS sequence"/>
</dbReference>
<dbReference type="RefSeq" id="WP_270028516.1">
    <property type="nucleotide sequence ID" value="NZ_JAPDDP010000068.1"/>
</dbReference>
<evidence type="ECO:0000313" key="3">
    <source>
        <dbReference type="EMBL" id="MDA0184099.1"/>
    </source>
</evidence>
<name>A0A9X3SA42_9ACTN</name>
<keyword evidence="1" id="KW-0560">Oxidoreductase</keyword>
<dbReference type="GO" id="GO:0003885">
    <property type="term" value="F:D-arabinono-1,4-lactone oxidase activity"/>
    <property type="evidence" value="ECO:0007669"/>
    <property type="project" value="InterPro"/>
</dbReference>
<dbReference type="InterPro" id="IPR006094">
    <property type="entry name" value="Oxid_FAD_bind_N"/>
</dbReference>
<dbReference type="EMBL" id="JAPDDP010000068">
    <property type="protein sequence ID" value="MDA0184099.1"/>
    <property type="molecule type" value="Genomic_DNA"/>
</dbReference>
<dbReference type="PROSITE" id="PS51387">
    <property type="entry name" value="FAD_PCMH"/>
    <property type="match status" value="1"/>
</dbReference>